<proteinExistence type="predicted"/>
<accession>A0A8H3WSN8</accession>
<feature type="region of interest" description="Disordered" evidence="1">
    <location>
        <begin position="349"/>
        <end position="368"/>
    </location>
</feature>
<dbReference type="EMBL" id="WOWK01000003">
    <property type="protein sequence ID" value="KAF0331407.1"/>
    <property type="molecule type" value="Genomic_DNA"/>
</dbReference>
<protein>
    <submittedName>
        <fullName evidence="2">Uncharacterized protein</fullName>
    </submittedName>
</protein>
<dbReference type="Proteomes" id="UP000434172">
    <property type="component" value="Unassembled WGS sequence"/>
</dbReference>
<evidence type="ECO:0000313" key="3">
    <source>
        <dbReference type="Proteomes" id="UP000434172"/>
    </source>
</evidence>
<evidence type="ECO:0000256" key="1">
    <source>
        <dbReference type="SAM" id="MobiDB-lite"/>
    </source>
</evidence>
<evidence type="ECO:0000313" key="2">
    <source>
        <dbReference type="EMBL" id="KAF0331407.1"/>
    </source>
</evidence>
<dbReference type="OrthoDB" id="5090985at2759"/>
<feature type="compositionally biased region" description="Pro residues" evidence="1">
    <location>
        <begin position="349"/>
        <end position="360"/>
    </location>
</feature>
<keyword evidence="3" id="KW-1185">Reference proteome</keyword>
<sequence>MEVLAVFPAIAAILGILSGVEEFRLRRLERKTYEASAAYQAALEFTKDANQISAQLGRNLPSQIDEKLRNDIKCIQGDIQAMLKSLSALKERPSSESNGPRKLPVMGKGSAARAKQNERAEALRSQVQKALKKFKERLANKKAITPSSDIDLKSGPNNRRFCYGAILCQNGKAKAASLSLAIDEKPENPLWGFICQHCNLEVGDYKSLRMKADGTVLEISDLLAASHLMACDLKDMRAFYRCLACHLDQRKVDFATATELEKHMDEHADFSFLPEQLQSAGEKAAEKDVEEFMNHDITTPPESTTVTQVPEDPEPQSDPESLGTLKASEEFTPRWQELSASHEKAIPIQPAPHRAPPAPPKIDQARQDTRPFGDIYGQMIGSPPPVEEFLIPSFHHPDNARVSRHSSPSVKSFDRRPAEDNSPSRNWPMGN</sequence>
<name>A0A8H3WSN8_9PEZI</name>
<feature type="compositionally biased region" description="Polar residues" evidence="1">
    <location>
        <begin position="296"/>
        <end position="308"/>
    </location>
</feature>
<comment type="caution">
    <text evidence="2">The sequence shown here is derived from an EMBL/GenBank/DDBJ whole genome shotgun (WGS) entry which is preliminary data.</text>
</comment>
<feature type="region of interest" description="Disordered" evidence="1">
    <location>
        <begin position="296"/>
        <end position="323"/>
    </location>
</feature>
<gene>
    <name evidence="2" type="ORF">GQ607_001153</name>
</gene>
<organism evidence="2 3">
    <name type="scientific">Colletotrichum asianum</name>
    <dbReference type="NCBI Taxonomy" id="702518"/>
    <lineage>
        <taxon>Eukaryota</taxon>
        <taxon>Fungi</taxon>
        <taxon>Dikarya</taxon>
        <taxon>Ascomycota</taxon>
        <taxon>Pezizomycotina</taxon>
        <taxon>Sordariomycetes</taxon>
        <taxon>Hypocreomycetidae</taxon>
        <taxon>Glomerellales</taxon>
        <taxon>Glomerellaceae</taxon>
        <taxon>Colletotrichum</taxon>
        <taxon>Colletotrichum gloeosporioides species complex</taxon>
    </lineage>
</organism>
<feature type="region of interest" description="Disordered" evidence="1">
    <location>
        <begin position="90"/>
        <end position="119"/>
    </location>
</feature>
<dbReference type="AlphaFoldDB" id="A0A8H3WSN8"/>
<reference evidence="2 3" key="1">
    <citation type="submission" date="2019-12" db="EMBL/GenBank/DDBJ databases">
        <title>A genome sequence resource for the geographically widespread anthracnose pathogen Colletotrichum asianum.</title>
        <authorList>
            <person name="Meng Y."/>
        </authorList>
    </citation>
    <scope>NUCLEOTIDE SEQUENCE [LARGE SCALE GENOMIC DNA]</scope>
    <source>
        <strain evidence="2 3">ICMP 18580</strain>
    </source>
</reference>
<feature type="region of interest" description="Disordered" evidence="1">
    <location>
        <begin position="374"/>
        <end position="431"/>
    </location>
</feature>